<evidence type="ECO:0000313" key="3">
    <source>
        <dbReference type="Proteomes" id="UP001497453"/>
    </source>
</evidence>
<proteinExistence type="predicted"/>
<evidence type="ECO:0000313" key="2">
    <source>
        <dbReference type="EMBL" id="CAL1708518.1"/>
    </source>
</evidence>
<dbReference type="PROSITE" id="PS50404">
    <property type="entry name" value="GST_NTER"/>
    <property type="match status" value="1"/>
</dbReference>
<name>A0ABP1DN73_9APHY</name>
<dbReference type="Gene3D" id="1.20.1050.10">
    <property type="match status" value="1"/>
</dbReference>
<organism evidence="2 3">
    <name type="scientific">Somion occarium</name>
    <dbReference type="NCBI Taxonomy" id="3059160"/>
    <lineage>
        <taxon>Eukaryota</taxon>
        <taxon>Fungi</taxon>
        <taxon>Dikarya</taxon>
        <taxon>Basidiomycota</taxon>
        <taxon>Agaricomycotina</taxon>
        <taxon>Agaricomycetes</taxon>
        <taxon>Polyporales</taxon>
        <taxon>Cerrenaceae</taxon>
        <taxon>Somion</taxon>
    </lineage>
</organism>
<dbReference type="Pfam" id="PF13409">
    <property type="entry name" value="GST_N_2"/>
    <property type="match status" value="1"/>
</dbReference>
<dbReference type="PANTHER" id="PTHR43968:SF6">
    <property type="entry name" value="GLUTATHIONE S-TRANSFERASE OMEGA"/>
    <property type="match status" value="1"/>
</dbReference>
<dbReference type="EMBL" id="OZ037948">
    <property type="protein sequence ID" value="CAL1708518.1"/>
    <property type="molecule type" value="Genomic_DNA"/>
</dbReference>
<dbReference type="Gene3D" id="3.40.30.10">
    <property type="entry name" value="Glutaredoxin"/>
    <property type="match status" value="1"/>
</dbReference>
<accession>A0ABP1DN73</accession>
<keyword evidence="3" id="KW-1185">Reference proteome</keyword>
<dbReference type="InterPro" id="IPR040079">
    <property type="entry name" value="Glutathione_S-Trfase"/>
</dbReference>
<dbReference type="InterPro" id="IPR050983">
    <property type="entry name" value="GST_Omega/HSP26"/>
</dbReference>
<dbReference type="SFLD" id="SFLDS00019">
    <property type="entry name" value="Glutathione_Transferase_(cytos"/>
    <property type="match status" value="1"/>
</dbReference>
<gene>
    <name evidence="2" type="ORF">GFSPODELE1_LOCUS6880</name>
</gene>
<feature type="domain" description="GST N-terminal" evidence="1">
    <location>
        <begin position="3"/>
        <end position="94"/>
    </location>
</feature>
<evidence type="ECO:0000259" key="1">
    <source>
        <dbReference type="PROSITE" id="PS50404"/>
    </source>
</evidence>
<reference evidence="3" key="1">
    <citation type="submission" date="2024-04" db="EMBL/GenBank/DDBJ databases">
        <authorList>
            <person name="Shaw F."/>
            <person name="Minotto A."/>
        </authorList>
    </citation>
    <scope>NUCLEOTIDE SEQUENCE [LARGE SCALE GENOMIC DNA]</scope>
</reference>
<dbReference type="SUPFAM" id="SSF47616">
    <property type="entry name" value="GST C-terminal domain-like"/>
    <property type="match status" value="1"/>
</dbReference>
<dbReference type="CDD" id="cd00570">
    <property type="entry name" value="GST_N_family"/>
    <property type="match status" value="1"/>
</dbReference>
<dbReference type="SFLD" id="SFLDG00358">
    <property type="entry name" value="Main_(cytGST)"/>
    <property type="match status" value="1"/>
</dbReference>
<sequence length="262" mass="29151">MPERITLYTAKICPYAHRVEIALAEAKAEFKRFEIDLKNKPEWYAPKVNPASKVPAIAYGGPDVPPDQPSPESIKIAESLVLIEFVADLFPSASLLPSDPVLRAKARFFYDAVGTKYNPAYFSYVIRGDGSQEGLFKGIEELQALLPEKGYAVGDWSIADAAWTPFIARLLAALELDVGAYAVGEGPETLKTLLSDARFARFQQYWKDVSSRPSFTSTFDKVRHHACLVVLTCTDRLGFRNTSRARLRSVSLISSVRRNDSQ</sequence>
<dbReference type="InterPro" id="IPR036249">
    <property type="entry name" value="Thioredoxin-like_sf"/>
</dbReference>
<dbReference type="SUPFAM" id="SSF52833">
    <property type="entry name" value="Thioredoxin-like"/>
    <property type="match status" value="1"/>
</dbReference>
<dbReference type="CDD" id="cd00299">
    <property type="entry name" value="GST_C_family"/>
    <property type="match status" value="1"/>
</dbReference>
<protein>
    <recommendedName>
        <fullName evidence="1">GST N-terminal domain-containing protein</fullName>
    </recommendedName>
</protein>
<dbReference type="InterPro" id="IPR036282">
    <property type="entry name" value="Glutathione-S-Trfase_C_sf"/>
</dbReference>
<dbReference type="Proteomes" id="UP001497453">
    <property type="component" value="Chromosome 5"/>
</dbReference>
<dbReference type="PANTHER" id="PTHR43968">
    <property type="match status" value="1"/>
</dbReference>
<dbReference type="InterPro" id="IPR004045">
    <property type="entry name" value="Glutathione_S-Trfase_N"/>
</dbReference>